<reference evidence="1" key="1">
    <citation type="journal article" date="2014" name="Int. J. Syst. Evol. Microbiol.">
        <title>Complete genome sequence of Corynebacterium casei LMG S-19264T (=DSM 44701T), isolated from a smear-ripened cheese.</title>
        <authorList>
            <consortium name="US DOE Joint Genome Institute (JGI-PGF)"/>
            <person name="Walter F."/>
            <person name="Albersmeier A."/>
            <person name="Kalinowski J."/>
            <person name="Ruckert C."/>
        </authorList>
    </citation>
    <scope>NUCLEOTIDE SEQUENCE</scope>
    <source>
        <strain evidence="1">JCM 4633</strain>
    </source>
</reference>
<sequence length="188" mass="18737">MQPAGPAPHPHSRPRPVHWLATAAALAAVLGGAVLAGPGDATATATAGRPAPTAAPDPYAAHYPVNCGAVSAQVVGQAPADLDGDGRAETAVVVRCPSGAGTRPSGVYVLAHPAAGGSAPRVAATLVDPRERMSVTGLVAAGGTLSATLLGYSGPGVPRCCPDRRRVVKWHWRDGKFVLTAQPVAGSV</sequence>
<reference evidence="1" key="2">
    <citation type="submission" date="2020-09" db="EMBL/GenBank/DDBJ databases">
        <authorList>
            <person name="Sun Q."/>
            <person name="Ohkuma M."/>
        </authorList>
    </citation>
    <scope>NUCLEOTIDE SEQUENCE</scope>
    <source>
        <strain evidence="1">JCM 4633</strain>
    </source>
</reference>
<protein>
    <recommendedName>
        <fullName evidence="3">Secreted protein</fullName>
    </recommendedName>
</protein>
<name>A0A918WDR4_STRCJ</name>
<accession>A0A918WDR4</accession>
<proteinExistence type="predicted"/>
<dbReference type="RefSeq" id="WP_190108898.1">
    <property type="nucleotide sequence ID" value="NZ_BMVB01000004.1"/>
</dbReference>
<dbReference type="AlphaFoldDB" id="A0A918WDR4"/>
<gene>
    <name evidence="1" type="ORF">GCM10010507_15310</name>
</gene>
<evidence type="ECO:0000313" key="1">
    <source>
        <dbReference type="EMBL" id="GHC41844.1"/>
    </source>
</evidence>
<dbReference type="Proteomes" id="UP000646244">
    <property type="component" value="Unassembled WGS sequence"/>
</dbReference>
<evidence type="ECO:0000313" key="2">
    <source>
        <dbReference type="Proteomes" id="UP000646244"/>
    </source>
</evidence>
<organism evidence="1 2">
    <name type="scientific">Streptomyces cinnamoneus</name>
    <name type="common">Streptoverticillium cinnamoneum</name>
    <dbReference type="NCBI Taxonomy" id="53446"/>
    <lineage>
        <taxon>Bacteria</taxon>
        <taxon>Bacillati</taxon>
        <taxon>Actinomycetota</taxon>
        <taxon>Actinomycetes</taxon>
        <taxon>Kitasatosporales</taxon>
        <taxon>Streptomycetaceae</taxon>
        <taxon>Streptomyces</taxon>
        <taxon>Streptomyces cinnamoneus group</taxon>
    </lineage>
</organism>
<comment type="caution">
    <text evidence="1">The sequence shown here is derived from an EMBL/GenBank/DDBJ whole genome shotgun (WGS) entry which is preliminary data.</text>
</comment>
<dbReference type="EMBL" id="BMVB01000004">
    <property type="protein sequence ID" value="GHC41844.1"/>
    <property type="molecule type" value="Genomic_DNA"/>
</dbReference>
<evidence type="ECO:0008006" key="3">
    <source>
        <dbReference type="Google" id="ProtNLM"/>
    </source>
</evidence>